<dbReference type="Proteomes" id="UP000295063">
    <property type="component" value="Unassembled WGS sequence"/>
</dbReference>
<protein>
    <submittedName>
        <fullName evidence="1">Uncharacterized protein</fullName>
    </submittedName>
</protein>
<organism evidence="1 2">
    <name type="scientific">Anaerospora hongkongensis</name>
    <dbReference type="NCBI Taxonomy" id="244830"/>
    <lineage>
        <taxon>Bacteria</taxon>
        <taxon>Bacillati</taxon>
        <taxon>Bacillota</taxon>
        <taxon>Negativicutes</taxon>
        <taxon>Selenomonadales</taxon>
        <taxon>Sporomusaceae</taxon>
        <taxon>Anaerospora</taxon>
    </lineage>
</organism>
<dbReference type="EMBL" id="SLUI01000007">
    <property type="protein sequence ID" value="TCL36890.1"/>
    <property type="molecule type" value="Genomic_DNA"/>
</dbReference>
<accession>A0A4V2Q8K2</accession>
<evidence type="ECO:0000313" key="1">
    <source>
        <dbReference type="EMBL" id="TCL36890.1"/>
    </source>
</evidence>
<sequence length="158" mass="18110">MTSELTLRKIAKLQKEYIRLSDFNRIQEKSALLKLEDVRAELTELHGITIVSGHVERFFRLAFQQPENLACAMVGEVLSDALNMAILQLYHPHYTVEVIAKVQTLVDEYLIKLLALEDDALVKVLKDWQPDLQLKAHVFDLKVLLAEWFASEGQSGDY</sequence>
<name>A0A4V2Q8K2_9FIRM</name>
<keyword evidence="2" id="KW-1185">Reference proteome</keyword>
<dbReference type="AlphaFoldDB" id="A0A4V2Q8K2"/>
<evidence type="ECO:0000313" key="2">
    <source>
        <dbReference type="Proteomes" id="UP000295063"/>
    </source>
</evidence>
<comment type="caution">
    <text evidence="1">The sequence shown here is derived from an EMBL/GenBank/DDBJ whole genome shotgun (WGS) entry which is preliminary data.</text>
</comment>
<dbReference type="RefSeq" id="WP_132080510.1">
    <property type="nucleotide sequence ID" value="NZ_DAMAKO010000006.1"/>
</dbReference>
<reference evidence="1 2" key="1">
    <citation type="submission" date="2019-03" db="EMBL/GenBank/DDBJ databases">
        <title>Genomic Encyclopedia of Type Strains, Phase IV (KMG-IV): sequencing the most valuable type-strain genomes for metagenomic binning, comparative biology and taxonomic classification.</title>
        <authorList>
            <person name="Goeker M."/>
        </authorList>
    </citation>
    <scope>NUCLEOTIDE SEQUENCE [LARGE SCALE GENOMIC DNA]</scope>
    <source>
        <strain evidence="1 2">DSM 15969</strain>
    </source>
</reference>
<gene>
    <name evidence="1" type="ORF">EV210_107154</name>
</gene>
<proteinExistence type="predicted"/>